<protein>
    <submittedName>
        <fullName evidence="1">CoA transferase</fullName>
    </submittedName>
</protein>
<dbReference type="InterPro" id="IPR044855">
    <property type="entry name" value="CoA-Trfase_III_dom3_sf"/>
</dbReference>
<dbReference type="SUPFAM" id="SSF89796">
    <property type="entry name" value="CoA-transferase family III (CaiB/BaiF)"/>
    <property type="match status" value="1"/>
</dbReference>
<dbReference type="Gene3D" id="3.40.50.10540">
    <property type="entry name" value="Crotonobetainyl-coa:carnitine coa-transferase, domain 1"/>
    <property type="match status" value="1"/>
</dbReference>
<organism evidence="1 2">
    <name type="scientific">Eubacterium maltosivorans</name>
    <dbReference type="NCBI Taxonomy" id="2041044"/>
    <lineage>
        <taxon>Bacteria</taxon>
        <taxon>Bacillati</taxon>
        <taxon>Bacillota</taxon>
        <taxon>Clostridia</taxon>
        <taxon>Eubacteriales</taxon>
        <taxon>Eubacteriaceae</taxon>
        <taxon>Eubacterium</taxon>
    </lineage>
</organism>
<proteinExistence type="predicted"/>
<dbReference type="KEGG" id="emt:CPZ25_000120"/>
<accession>A0A4P9C570</accession>
<dbReference type="PANTHER" id="PTHR48228:SF5">
    <property type="entry name" value="ALPHA-METHYLACYL-COA RACEMASE"/>
    <property type="match status" value="1"/>
</dbReference>
<keyword evidence="1" id="KW-0808">Transferase</keyword>
<dbReference type="GO" id="GO:0016740">
    <property type="term" value="F:transferase activity"/>
    <property type="evidence" value="ECO:0007669"/>
    <property type="project" value="UniProtKB-KW"/>
</dbReference>
<dbReference type="PANTHER" id="PTHR48228">
    <property type="entry name" value="SUCCINYL-COA--D-CITRAMALATE COA-TRANSFERASE"/>
    <property type="match status" value="1"/>
</dbReference>
<dbReference type="InterPro" id="IPR003673">
    <property type="entry name" value="CoA-Trfase_fam_III"/>
</dbReference>
<evidence type="ECO:0000313" key="1">
    <source>
        <dbReference type="EMBL" id="QCT69771.1"/>
    </source>
</evidence>
<sequence>MGGNYTMTDKREEGALEGLKILDFSTLLPGPFATTMLADLGAEVLKISGPGKPDIVLDYPPFIEGTTVSANQAWLGRNKKTMLLNLKKPGAVEVVKKLIMEYDIVMEQFRPGVMEKLGLGYEALAEINPRLIYCSLTGYGQTGPLSHRAGHDINYLARSGNMAQAGRAETGPVLTNMQVADVAVGSMNSVIGILAAVQYRNRTGKGQRVDIAMLDGLIPFNGMDGTAFLAAGKVPKREGERLNGGCMYDFYETKDGQYLSVGALEPKFWAEFCHCIGREDLIEGSVWPEDVKAVKEVIRGILKEKTRDEWMAVFDGCDVCVEPVLSVQEALLEDAHIRAREMVVEVELPLSDGKKVPQYGTAVKLSESPAQYRFGGYPVGYHTEAVLKALGCSDDAIESLTSI</sequence>
<dbReference type="EMBL" id="CP029487">
    <property type="protein sequence ID" value="QCT69771.1"/>
    <property type="molecule type" value="Genomic_DNA"/>
</dbReference>
<name>A0A4P9C570_EUBML</name>
<dbReference type="Pfam" id="PF02515">
    <property type="entry name" value="CoA_transf_3"/>
    <property type="match status" value="1"/>
</dbReference>
<dbReference type="Gene3D" id="3.30.1540.10">
    <property type="entry name" value="formyl-coa transferase, domain 3"/>
    <property type="match status" value="1"/>
</dbReference>
<dbReference type="AlphaFoldDB" id="A0A4P9C570"/>
<dbReference type="InterPro" id="IPR023606">
    <property type="entry name" value="CoA-Trfase_III_dom_1_sf"/>
</dbReference>
<keyword evidence="2" id="KW-1185">Reference proteome</keyword>
<reference evidence="1 2" key="1">
    <citation type="submission" date="2018-05" db="EMBL/GenBank/DDBJ databases">
        <title>Genome comparison of Eubacterium sp.</title>
        <authorList>
            <person name="Feng Y."/>
            <person name="Sanchez-Andrea I."/>
            <person name="Stams A.J.M."/>
            <person name="De Vos W.M."/>
        </authorList>
    </citation>
    <scope>NUCLEOTIDE SEQUENCE [LARGE SCALE GENOMIC DNA]</scope>
    <source>
        <strain evidence="1 2">YI</strain>
    </source>
</reference>
<evidence type="ECO:0000313" key="2">
    <source>
        <dbReference type="Proteomes" id="UP000218387"/>
    </source>
</evidence>
<dbReference type="InterPro" id="IPR050509">
    <property type="entry name" value="CoA-transferase_III"/>
</dbReference>
<dbReference type="Proteomes" id="UP000218387">
    <property type="component" value="Chromosome"/>
</dbReference>
<gene>
    <name evidence="1" type="ORF">CPZ25_000120</name>
</gene>